<reference evidence="3" key="1">
    <citation type="submission" date="2016-09" db="EMBL/GenBank/DDBJ databases">
        <authorList>
            <person name="Guldener U."/>
        </authorList>
    </citation>
    <scope>NUCLEOTIDE SEQUENCE [LARGE SCALE GENOMIC DNA]</scope>
    <source>
        <strain evidence="3">V64-1</strain>
    </source>
</reference>
<gene>
    <name evidence="2" type="ORF">FRV6_06555</name>
</gene>
<dbReference type="EMBL" id="FMJY01000003">
    <property type="protein sequence ID" value="SCO82342.1"/>
    <property type="molecule type" value="Genomic_DNA"/>
</dbReference>
<dbReference type="Proteomes" id="UP000219369">
    <property type="component" value="Unassembled WGS sequence"/>
</dbReference>
<evidence type="ECO:0000313" key="3">
    <source>
        <dbReference type="Proteomes" id="UP000219369"/>
    </source>
</evidence>
<evidence type="ECO:0000313" key="2">
    <source>
        <dbReference type="EMBL" id="SCO82342.1"/>
    </source>
</evidence>
<protein>
    <submittedName>
        <fullName evidence="2">Uncharacterized protein</fullName>
    </submittedName>
</protein>
<organism evidence="2 3">
    <name type="scientific">Fusarium oxysporum</name>
    <name type="common">Fusarium vascular wilt</name>
    <dbReference type="NCBI Taxonomy" id="5507"/>
    <lineage>
        <taxon>Eukaryota</taxon>
        <taxon>Fungi</taxon>
        <taxon>Dikarya</taxon>
        <taxon>Ascomycota</taxon>
        <taxon>Pezizomycotina</taxon>
        <taxon>Sordariomycetes</taxon>
        <taxon>Hypocreomycetidae</taxon>
        <taxon>Hypocreales</taxon>
        <taxon>Nectriaceae</taxon>
        <taxon>Fusarium</taxon>
        <taxon>Fusarium oxysporum species complex</taxon>
    </lineage>
</organism>
<dbReference type="VEuPathDB" id="FungiDB:HZS61_011968"/>
<keyword evidence="1" id="KW-1133">Transmembrane helix</keyword>
<keyword evidence="1" id="KW-0472">Membrane</keyword>
<evidence type="ECO:0000256" key="1">
    <source>
        <dbReference type="SAM" id="Phobius"/>
    </source>
</evidence>
<dbReference type="OrthoDB" id="5050586at2759"/>
<dbReference type="VEuPathDB" id="FungiDB:FOIG_03740"/>
<sequence length="81" mass="9099">MAMPVEVIVAIVGVLVNVPTFILVFWHCFRRSSPSNSGRSQEESVLLRSPTLHPRRLTFDTQYAVAFPCTMPLINVSTPRL</sequence>
<dbReference type="AlphaFoldDB" id="A0A2H3T126"/>
<keyword evidence="1" id="KW-0812">Transmembrane</keyword>
<name>A0A2H3T126_FUSOX</name>
<proteinExistence type="predicted"/>
<feature type="transmembrane region" description="Helical" evidence="1">
    <location>
        <begin position="6"/>
        <end position="29"/>
    </location>
</feature>
<accession>A0A2H3T126</accession>
<dbReference type="VEuPathDB" id="FungiDB:FOMG_04193"/>